<organism evidence="2 3">
    <name type="scientific">Streptomyces cupreus</name>
    <dbReference type="NCBI Taxonomy" id="2759956"/>
    <lineage>
        <taxon>Bacteria</taxon>
        <taxon>Bacillati</taxon>
        <taxon>Actinomycetota</taxon>
        <taxon>Actinomycetes</taxon>
        <taxon>Kitasatosporales</taxon>
        <taxon>Streptomycetaceae</taxon>
        <taxon>Streptomyces</taxon>
    </lineage>
</organism>
<comment type="caution">
    <text evidence="2">The sequence shown here is derived from an EMBL/GenBank/DDBJ whole genome shotgun (WGS) entry which is preliminary data.</text>
</comment>
<dbReference type="SUPFAM" id="SSF50370">
    <property type="entry name" value="Ricin B-like lectins"/>
    <property type="match status" value="1"/>
</dbReference>
<protein>
    <recommendedName>
        <fullName evidence="4">Ricin B lectin domain-containing protein</fullName>
    </recommendedName>
</protein>
<evidence type="ECO:0000313" key="2">
    <source>
        <dbReference type="EMBL" id="MBC2901748.1"/>
    </source>
</evidence>
<dbReference type="CDD" id="cd00161">
    <property type="entry name" value="beta-trefoil_Ricin-like"/>
    <property type="match status" value="1"/>
</dbReference>
<accession>A0A7X1M8M8</accession>
<evidence type="ECO:0000313" key="3">
    <source>
        <dbReference type="Proteomes" id="UP000584670"/>
    </source>
</evidence>
<sequence length="452" mass="48532">MHGYDSESGDGHGSDPVENLFEAVFVRADLGDYSSFLGPEMVEAQAALYGAYQEALVQMPEVLRLEWKGFQKDGDGFLVLWPSKRMSLVLSRFVAAFQDTLAKKNVGREPAKLLRVRLSVVTGLAADSALGTAGEGAVEAKRLVDCQQAKWLQREFADQQLVVIVSQYVYEQTVRGGWAAGVAPESFQPVQVLDKHKKRRGAYLTAPGRTAEEVRRTVNPSVFAWIRRRFGRTVGPRIRRISGAVKWTPRLVLASLAAPAVAALTAATLLGTLTFSWPYGGAGTVDASVWAAETAYPWPDDRPGPATSRSEAGRPSLSVSPSTAEDERGAVGNVGDGGVLAAGAEGVRLVDDPHAAGRTWRWSPAGGGRLRLTTDHDRALTLDTGSGEVLLDGYADIPAQQWWAVPVPGGKGSFRLHNGARPDDCLTADGDGGAPAMETCRPGDRIQEWTAR</sequence>
<evidence type="ECO:0008006" key="4">
    <source>
        <dbReference type="Google" id="ProtNLM"/>
    </source>
</evidence>
<dbReference type="EMBL" id="JACMSF010000007">
    <property type="protein sequence ID" value="MBC2901748.1"/>
    <property type="molecule type" value="Genomic_DNA"/>
</dbReference>
<reference evidence="2 3" key="1">
    <citation type="submission" date="2020-08" db="EMBL/GenBank/DDBJ databases">
        <title>Streptomyces sp. PSKA01 genome sequencing and assembly.</title>
        <authorList>
            <person name="Mandal S."/>
            <person name="Maiti P.K."/>
            <person name="Das P."/>
        </authorList>
    </citation>
    <scope>NUCLEOTIDE SEQUENCE [LARGE SCALE GENOMIC DNA]</scope>
    <source>
        <strain evidence="2 3">PSKA01</strain>
    </source>
</reference>
<dbReference type="RefSeq" id="WP_186281604.1">
    <property type="nucleotide sequence ID" value="NZ_JACMSF010000007.1"/>
</dbReference>
<gene>
    <name evidence="2" type="ORF">H4N64_09045</name>
</gene>
<feature type="region of interest" description="Disordered" evidence="1">
    <location>
        <begin position="298"/>
        <end position="331"/>
    </location>
</feature>
<dbReference type="PROSITE" id="PS50231">
    <property type="entry name" value="RICIN_B_LECTIN"/>
    <property type="match status" value="1"/>
</dbReference>
<dbReference type="InterPro" id="IPR035992">
    <property type="entry name" value="Ricin_B-like_lectins"/>
</dbReference>
<name>A0A7X1M8M8_9ACTN</name>
<keyword evidence="3" id="KW-1185">Reference proteome</keyword>
<evidence type="ECO:0000256" key="1">
    <source>
        <dbReference type="SAM" id="MobiDB-lite"/>
    </source>
</evidence>
<dbReference type="Gene3D" id="2.80.10.50">
    <property type="match status" value="1"/>
</dbReference>
<dbReference type="Proteomes" id="UP000584670">
    <property type="component" value="Unassembled WGS sequence"/>
</dbReference>
<proteinExistence type="predicted"/>
<dbReference type="AlphaFoldDB" id="A0A7X1M8M8"/>